<evidence type="ECO:0000313" key="3">
    <source>
        <dbReference type="Proteomes" id="UP000516444"/>
    </source>
</evidence>
<dbReference type="AlphaFoldDB" id="A0A7G1P5L8"/>
<dbReference type="OrthoDB" id="4828169at2"/>
<keyword evidence="3" id="KW-1185">Reference proteome</keyword>
<reference evidence="2 3" key="1">
    <citation type="journal article" date="2014" name="Int. J. Syst. Evol. Microbiol.">
        <title>Complete genome sequence of Corynebacterium casei LMG S-19264T (=DSM 44701T), isolated from a smear-ripened cheese.</title>
        <authorList>
            <consortium name="US DOE Joint Genome Institute (JGI-PGF)"/>
            <person name="Walter F."/>
            <person name="Albersmeier A."/>
            <person name="Kalinowski J."/>
            <person name="Ruckert C."/>
        </authorList>
    </citation>
    <scope>NUCLEOTIDE SEQUENCE [LARGE SCALE GENOMIC DNA]</scope>
    <source>
        <strain evidence="2 3">JCM 4677</strain>
    </source>
</reference>
<evidence type="ECO:0008006" key="4">
    <source>
        <dbReference type="Google" id="ProtNLM"/>
    </source>
</evidence>
<protein>
    <recommendedName>
        <fullName evidence="4">WXG100 family type VII secretion target</fullName>
    </recommendedName>
</protein>
<dbReference type="EMBL" id="AP023440">
    <property type="protein sequence ID" value="BCL29941.1"/>
    <property type="molecule type" value="Genomic_DNA"/>
</dbReference>
<dbReference type="RefSeq" id="WP_055509325.1">
    <property type="nucleotide sequence ID" value="NZ_AP023440.1"/>
</dbReference>
<gene>
    <name evidence="2" type="ORF">GCM10017557_48000</name>
</gene>
<sequence>MGKDADLRVNAELLSESESRLKNLKREFNNLGNRADDMHSHWGSSEIADSMDEFVDNWDDYRAKMINSIDTVGKLVKSTIDGFGGLDGDLAKGLQEGKKK</sequence>
<name>A0A7G1P5L8_9ACTN</name>
<accession>A0A7G1P5L8</accession>
<evidence type="ECO:0000313" key="2">
    <source>
        <dbReference type="EMBL" id="BCL29941.1"/>
    </source>
</evidence>
<keyword evidence="1" id="KW-0175">Coiled coil</keyword>
<feature type="coiled-coil region" evidence="1">
    <location>
        <begin position="7"/>
        <end position="34"/>
    </location>
</feature>
<dbReference type="Proteomes" id="UP000516444">
    <property type="component" value="Chromosome"/>
</dbReference>
<proteinExistence type="predicted"/>
<evidence type="ECO:0000256" key="1">
    <source>
        <dbReference type="SAM" id="Coils"/>
    </source>
</evidence>
<organism evidence="2 3">
    <name type="scientific">Streptomyces aurantiacus</name>
    <dbReference type="NCBI Taxonomy" id="47760"/>
    <lineage>
        <taxon>Bacteria</taxon>
        <taxon>Bacillati</taxon>
        <taxon>Actinomycetota</taxon>
        <taxon>Actinomycetes</taxon>
        <taxon>Kitasatosporales</taxon>
        <taxon>Streptomycetaceae</taxon>
        <taxon>Streptomyces</taxon>
        <taxon>Streptomyces aurantiacus group</taxon>
    </lineage>
</organism>
<dbReference type="KEGG" id="sgm:GCM10017557_48000"/>